<organism evidence="1 2">
    <name type="scientific">Thelephora terrestris</name>
    <dbReference type="NCBI Taxonomy" id="56493"/>
    <lineage>
        <taxon>Eukaryota</taxon>
        <taxon>Fungi</taxon>
        <taxon>Dikarya</taxon>
        <taxon>Basidiomycota</taxon>
        <taxon>Agaricomycotina</taxon>
        <taxon>Agaricomycetes</taxon>
        <taxon>Thelephorales</taxon>
        <taxon>Thelephoraceae</taxon>
        <taxon>Thelephora</taxon>
    </lineage>
</organism>
<keyword evidence="2" id="KW-1185">Reference proteome</keyword>
<reference evidence="1" key="1">
    <citation type="journal article" date="2020" name="Nat. Commun.">
        <title>Large-scale genome sequencing of mycorrhizal fungi provides insights into the early evolution of symbiotic traits.</title>
        <authorList>
            <person name="Miyauchi S."/>
            <person name="Kiss E."/>
            <person name="Kuo A."/>
            <person name="Drula E."/>
            <person name="Kohler A."/>
            <person name="Sanchez-Garcia M."/>
            <person name="Morin E."/>
            <person name="Andreopoulos B."/>
            <person name="Barry K.W."/>
            <person name="Bonito G."/>
            <person name="Buee M."/>
            <person name="Carver A."/>
            <person name="Chen C."/>
            <person name="Cichocki N."/>
            <person name="Clum A."/>
            <person name="Culley D."/>
            <person name="Crous P.W."/>
            <person name="Fauchery L."/>
            <person name="Girlanda M."/>
            <person name="Hayes R.D."/>
            <person name="Keri Z."/>
            <person name="LaButti K."/>
            <person name="Lipzen A."/>
            <person name="Lombard V."/>
            <person name="Magnuson J."/>
            <person name="Maillard F."/>
            <person name="Murat C."/>
            <person name="Nolan M."/>
            <person name="Ohm R.A."/>
            <person name="Pangilinan J."/>
            <person name="Pereira M.F."/>
            <person name="Perotto S."/>
            <person name="Peter M."/>
            <person name="Pfister S."/>
            <person name="Riley R."/>
            <person name="Sitrit Y."/>
            <person name="Stielow J.B."/>
            <person name="Szollosi G."/>
            <person name="Zifcakova L."/>
            <person name="Stursova M."/>
            <person name="Spatafora J.W."/>
            <person name="Tedersoo L."/>
            <person name="Vaario L.M."/>
            <person name="Yamada A."/>
            <person name="Yan M."/>
            <person name="Wang P."/>
            <person name="Xu J."/>
            <person name="Bruns T."/>
            <person name="Baldrian P."/>
            <person name="Vilgalys R."/>
            <person name="Dunand C."/>
            <person name="Henrissat B."/>
            <person name="Grigoriev I.V."/>
            <person name="Hibbett D."/>
            <person name="Nagy L.G."/>
            <person name="Martin F.M."/>
        </authorList>
    </citation>
    <scope>NUCLEOTIDE SEQUENCE</scope>
    <source>
        <strain evidence="1">UH-Tt-Lm1</strain>
    </source>
</reference>
<dbReference type="OrthoDB" id="2506647at2759"/>
<dbReference type="GO" id="GO:0046578">
    <property type="term" value="P:regulation of Ras protein signal transduction"/>
    <property type="evidence" value="ECO:0007669"/>
    <property type="project" value="TreeGrafter"/>
</dbReference>
<dbReference type="Gene3D" id="3.90.280.10">
    <property type="entry name" value="PEBP-like"/>
    <property type="match status" value="1"/>
</dbReference>
<dbReference type="GO" id="GO:0030162">
    <property type="term" value="P:regulation of proteolysis"/>
    <property type="evidence" value="ECO:0007669"/>
    <property type="project" value="TreeGrafter"/>
</dbReference>
<protein>
    <submittedName>
        <fullName evidence="1">PEBP-like protein</fullName>
    </submittedName>
</protein>
<comment type="caution">
    <text evidence="1">The sequence shown here is derived from an EMBL/GenBank/DDBJ whole genome shotgun (WGS) entry which is preliminary data.</text>
</comment>
<evidence type="ECO:0000313" key="2">
    <source>
        <dbReference type="Proteomes" id="UP000736335"/>
    </source>
</evidence>
<dbReference type="Pfam" id="PF01161">
    <property type="entry name" value="PBP"/>
    <property type="match status" value="1"/>
</dbReference>
<sequence length="216" mass="23271">MTSPLDSIVLALKRAEIVPDVLPSTFTPTILLSVVYPAGCEVATGNTLLREDTLDEPDIVVTPMNLPFANADSTGEGEDLTREASYTLAMVDPDAPSRGDPEYRQFRHWLISGIKSAPQGSTNETHDLASLKTKAAVTPYSPPDPSPGSGIHRFVFLLYEEPIGGYEIPVNAPEHDTKLEGRRNWDAVVFGEKFGLKLAGADFFVSEAADPNSVAA</sequence>
<dbReference type="SUPFAM" id="SSF49777">
    <property type="entry name" value="PEBP-like"/>
    <property type="match status" value="1"/>
</dbReference>
<dbReference type="AlphaFoldDB" id="A0A9P6L9P0"/>
<dbReference type="InterPro" id="IPR008914">
    <property type="entry name" value="PEBP"/>
</dbReference>
<dbReference type="EMBL" id="WIUZ02000004">
    <property type="protein sequence ID" value="KAF9788270.1"/>
    <property type="molecule type" value="Genomic_DNA"/>
</dbReference>
<dbReference type="CDD" id="cd00866">
    <property type="entry name" value="PEBP_euk"/>
    <property type="match status" value="1"/>
</dbReference>
<dbReference type="GO" id="GO:0030414">
    <property type="term" value="F:peptidase inhibitor activity"/>
    <property type="evidence" value="ECO:0007669"/>
    <property type="project" value="TreeGrafter"/>
</dbReference>
<reference evidence="1" key="2">
    <citation type="submission" date="2020-11" db="EMBL/GenBank/DDBJ databases">
        <authorList>
            <consortium name="DOE Joint Genome Institute"/>
            <person name="Kuo A."/>
            <person name="Miyauchi S."/>
            <person name="Kiss E."/>
            <person name="Drula E."/>
            <person name="Kohler A."/>
            <person name="Sanchez-Garcia M."/>
            <person name="Andreopoulos B."/>
            <person name="Barry K.W."/>
            <person name="Bonito G."/>
            <person name="Buee M."/>
            <person name="Carver A."/>
            <person name="Chen C."/>
            <person name="Cichocki N."/>
            <person name="Clum A."/>
            <person name="Culley D."/>
            <person name="Crous P.W."/>
            <person name="Fauchery L."/>
            <person name="Girlanda M."/>
            <person name="Hayes R."/>
            <person name="Keri Z."/>
            <person name="Labutti K."/>
            <person name="Lipzen A."/>
            <person name="Lombard V."/>
            <person name="Magnuson J."/>
            <person name="Maillard F."/>
            <person name="Morin E."/>
            <person name="Murat C."/>
            <person name="Nolan M."/>
            <person name="Ohm R."/>
            <person name="Pangilinan J."/>
            <person name="Pereira M."/>
            <person name="Perotto S."/>
            <person name="Peter M."/>
            <person name="Riley R."/>
            <person name="Sitrit Y."/>
            <person name="Stielow B."/>
            <person name="Szollosi G."/>
            <person name="Zifcakova L."/>
            <person name="Stursova M."/>
            <person name="Spatafora J.W."/>
            <person name="Tedersoo L."/>
            <person name="Vaario L.-M."/>
            <person name="Yamada A."/>
            <person name="Yan M."/>
            <person name="Wang P."/>
            <person name="Xu J."/>
            <person name="Bruns T."/>
            <person name="Baldrian P."/>
            <person name="Vilgalys R."/>
            <person name="Henrissat B."/>
            <person name="Grigoriev I.V."/>
            <person name="Hibbett D."/>
            <person name="Nagy L.G."/>
            <person name="Martin F.M."/>
        </authorList>
    </citation>
    <scope>NUCLEOTIDE SEQUENCE</scope>
    <source>
        <strain evidence="1">UH-Tt-Lm1</strain>
    </source>
</reference>
<name>A0A9P6L9P0_9AGAM</name>
<dbReference type="PANTHER" id="PTHR11362:SF148">
    <property type="entry name" value="CARBOXYPEPTIDASE Y INHIBITOR"/>
    <property type="match status" value="1"/>
</dbReference>
<dbReference type="GO" id="GO:0005543">
    <property type="term" value="F:phospholipid binding"/>
    <property type="evidence" value="ECO:0007669"/>
    <property type="project" value="TreeGrafter"/>
</dbReference>
<proteinExistence type="predicted"/>
<dbReference type="PANTHER" id="PTHR11362">
    <property type="entry name" value="PHOSPHATIDYLETHANOLAMINE-BINDING PROTEIN"/>
    <property type="match status" value="1"/>
</dbReference>
<accession>A0A9P6L9P0</accession>
<dbReference type="InterPro" id="IPR036610">
    <property type="entry name" value="PEBP-like_sf"/>
</dbReference>
<evidence type="ECO:0000313" key="1">
    <source>
        <dbReference type="EMBL" id="KAF9788270.1"/>
    </source>
</evidence>
<gene>
    <name evidence="1" type="ORF">BJ322DRAFT_620388</name>
</gene>
<dbReference type="Proteomes" id="UP000736335">
    <property type="component" value="Unassembled WGS sequence"/>
</dbReference>
<dbReference type="InterPro" id="IPR035810">
    <property type="entry name" value="PEBP_euk"/>
</dbReference>